<dbReference type="OrthoDB" id="10303672at2759"/>
<feature type="domain" description="DUF4220" evidence="3">
    <location>
        <begin position="229"/>
        <end position="569"/>
    </location>
</feature>
<feature type="transmembrane region" description="Helical" evidence="2">
    <location>
        <begin position="124"/>
        <end position="144"/>
    </location>
</feature>
<keyword evidence="2" id="KW-1133">Transmembrane helix</keyword>
<dbReference type="Proteomes" id="UP000327013">
    <property type="component" value="Chromosome 1"/>
</dbReference>
<name>A0A5N6Q8S8_9ROSI</name>
<feature type="region of interest" description="Disordered" evidence="1">
    <location>
        <begin position="899"/>
        <end position="923"/>
    </location>
</feature>
<feature type="transmembrane region" description="Helical" evidence="2">
    <location>
        <begin position="20"/>
        <end position="39"/>
    </location>
</feature>
<dbReference type="EMBL" id="CM017321">
    <property type="protein sequence ID" value="KAE7995546.1"/>
    <property type="molecule type" value="Genomic_DNA"/>
</dbReference>
<keyword evidence="2" id="KW-0812">Transmembrane</keyword>
<organism evidence="4 5">
    <name type="scientific">Carpinus fangiana</name>
    <dbReference type="NCBI Taxonomy" id="176857"/>
    <lineage>
        <taxon>Eukaryota</taxon>
        <taxon>Viridiplantae</taxon>
        <taxon>Streptophyta</taxon>
        <taxon>Embryophyta</taxon>
        <taxon>Tracheophyta</taxon>
        <taxon>Spermatophyta</taxon>
        <taxon>Magnoliopsida</taxon>
        <taxon>eudicotyledons</taxon>
        <taxon>Gunneridae</taxon>
        <taxon>Pentapetalae</taxon>
        <taxon>rosids</taxon>
        <taxon>fabids</taxon>
        <taxon>Fagales</taxon>
        <taxon>Betulaceae</taxon>
        <taxon>Carpinus</taxon>
    </lineage>
</organism>
<protein>
    <recommendedName>
        <fullName evidence="3">DUF4220 domain-containing protein</fullName>
    </recommendedName>
</protein>
<feature type="transmembrane region" description="Helical" evidence="2">
    <location>
        <begin position="94"/>
        <end position="112"/>
    </location>
</feature>
<evidence type="ECO:0000259" key="3">
    <source>
        <dbReference type="Pfam" id="PF13968"/>
    </source>
</evidence>
<evidence type="ECO:0000256" key="2">
    <source>
        <dbReference type="SAM" id="Phobius"/>
    </source>
</evidence>
<dbReference type="InterPro" id="IPR007658">
    <property type="entry name" value="DUF594"/>
</dbReference>
<feature type="transmembrane region" description="Helical" evidence="2">
    <location>
        <begin position="513"/>
        <end position="531"/>
    </location>
</feature>
<feature type="transmembrane region" description="Helical" evidence="2">
    <location>
        <begin position="195"/>
        <end position="215"/>
    </location>
</feature>
<accession>A0A5N6Q8S8</accession>
<feature type="transmembrane region" description="Helical" evidence="2">
    <location>
        <begin position="267"/>
        <end position="292"/>
    </location>
</feature>
<feature type="transmembrane region" description="Helical" evidence="2">
    <location>
        <begin position="438"/>
        <end position="456"/>
    </location>
</feature>
<feature type="transmembrane region" description="Helical" evidence="2">
    <location>
        <begin position="227"/>
        <end position="246"/>
    </location>
</feature>
<sequence length="939" mass="108485">MSGYIFNVLLDGFKRVWQSWNLRGCIALSLGMQATLLLLSPWRKLTRRKVIHASVWMAYLLCDWIAAVAIGLITKNKGDDARDHKPPKEGSHEAEFMAFWASFLLLHLGGPDTITSYAIEDNQFWFRHFTGLVVQLVSTSYIFYQTFPKHNKLWIPHLTILDSKAHPCKFIVNMSGYIFNVLLDGFKRVWQSWNLRGCIALSLGMQATLLLLSPWRKLTRRKVIHASVWMAYLLCDWIAAVAIGLITKNKGEDARDHKPPKEGSHEAEFMAFWASFLLLHLGGPDTITSYAIEDNQFWFRHFTGLVVQLVSTSYIFCQTFPKHNKLWIPTALVFVAGTIKYAERTRALFLSSLVRFGRSVLSKPDPGPDYAEAVQKDTVDLQRRTWVEIKYPEVSPNEKIDWDSRIKLLKVANRLFKKFKGLIVGYLLSSKDREWSRSFFLSINASQAFKLIAYELNFIYDLLHTKVVVVRCQVGYIFRFIGISSLLGAFMAFRSIEKKHLFEKEFDIKLSYALLFGALAFDAVNLLMLIFCDWTTIALTHDWSKYIALFVLKRERWSGSISQHDMISYCLKRPHKWLSWFADFVHLGGILDKICILLYSRTWKVSKELEKFIFDQLRTKSLTASDLKAAMEACSQRGLWALMQTSSSFKLKWSIEAYEYAESLMLWHLATELLYQEEQPDKKPPESCWPWLKKKMTPESCWPWLKNKMTPEYCFPYLNKKEKTSESGNENQPNHTEICKQLSDYMFHLVVMQPALMAPVLGNWQIAFQDTCAEANRFFTEKNIKKLQQPDGCRKVLEVKTSNFRQAVVKGNSKSKSVLFDACILAKQVKKLGVADKWMVMSRVWVELMSYAAIKCLPNVHAQQPSRGGELLTFVWLLMYHLGLGTQFYEHERQTDIKIDDNPQNDNVGQRNQGKNNAAAAHSKPTSRCTEFSKFNCCH</sequence>
<dbReference type="PANTHER" id="PTHR31325">
    <property type="entry name" value="OS01G0798800 PROTEIN-RELATED"/>
    <property type="match status" value="1"/>
</dbReference>
<dbReference type="Pfam" id="PF04578">
    <property type="entry name" value="DUF594"/>
    <property type="match status" value="1"/>
</dbReference>
<feature type="compositionally biased region" description="Polar residues" evidence="1">
    <location>
        <begin position="902"/>
        <end position="916"/>
    </location>
</feature>
<dbReference type="Pfam" id="PF13968">
    <property type="entry name" value="DUF4220"/>
    <property type="match status" value="2"/>
</dbReference>
<feature type="transmembrane region" description="Helical" evidence="2">
    <location>
        <begin position="51"/>
        <end position="74"/>
    </location>
</feature>
<dbReference type="InterPro" id="IPR025315">
    <property type="entry name" value="DUF4220"/>
</dbReference>
<evidence type="ECO:0000313" key="5">
    <source>
        <dbReference type="Proteomes" id="UP000327013"/>
    </source>
</evidence>
<keyword evidence="5" id="KW-1185">Reference proteome</keyword>
<keyword evidence="2" id="KW-0472">Membrane</keyword>
<feature type="transmembrane region" description="Helical" evidence="2">
    <location>
        <begin position="476"/>
        <end position="493"/>
    </location>
</feature>
<reference evidence="4 5" key="1">
    <citation type="submission" date="2019-06" db="EMBL/GenBank/DDBJ databases">
        <title>A chromosomal-level reference genome of Carpinus fangiana (Coryloideae, Betulaceae).</title>
        <authorList>
            <person name="Yang X."/>
            <person name="Wang Z."/>
            <person name="Zhang L."/>
            <person name="Hao G."/>
            <person name="Liu J."/>
            <person name="Yang Y."/>
        </authorList>
    </citation>
    <scope>NUCLEOTIDE SEQUENCE [LARGE SCALE GENOMIC DNA]</scope>
    <source>
        <strain evidence="4">Cfa_2016G</strain>
        <tissue evidence="4">Leaf</tissue>
    </source>
</reference>
<proteinExistence type="predicted"/>
<evidence type="ECO:0000313" key="4">
    <source>
        <dbReference type="EMBL" id="KAE7995546.1"/>
    </source>
</evidence>
<feature type="domain" description="DUF4220" evidence="3">
    <location>
        <begin position="56"/>
        <end position="159"/>
    </location>
</feature>
<gene>
    <name evidence="4" type="ORF">FH972_000327</name>
</gene>
<dbReference type="AlphaFoldDB" id="A0A5N6Q8S8"/>
<evidence type="ECO:0000256" key="1">
    <source>
        <dbReference type="SAM" id="MobiDB-lite"/>
    </source>
</evidence>